<comment type="subcellular location">
    <subcellularLocation>
        <location evidence="1">Cell membrane</location>
        <topology evidence="1">Multi-pass membrane protein</topology>
    </subcellularLocation>
    <subcellularLocation>
        <location evidence="8">Membrane</location>
        <topology evidence="8">Multi-pass membrane protein</topology>
    </subcellularLocation>
</comment>
<evidence type="ECO:0000313" key="12">
    <source>
        <dbReference type="Proteomes" id="UP000298179"/>
    </source>
</evidence>
<dbReference type="Pfam" id="PF01618">
    <property type="entry name" value="MotA_ExbB"/>
    <property type="match status" value="1"/>
</dbReference>
<feature type="transmembrane region" description="Helical" evidence="9">
    <location>
        <begin position="12"/>
        <end position="33"/>
    </location>
</feature>
<protein>
    <submittedName>
        <fullName evidence="11">MotA/TolQ/ExbB proton channel family protein</fullName>
    </submittedName>
</protein>
<evidence type="ECO:0000256" key="3">
    <source>
        <dbReference type="ARBA" id="ARBA00022475"/>
    </source>
</evidence>
<evidence type="ECO:0000259" key="10">
    <source>
        <dbReference type="Pfam" id="PF01618"/>
    </source>
</evidence>
<feature type="transmembrane region" description="Helical" evidence="9">
    <location>
        <begin position="106"/>
        <end position="129"/>
    </location>
</feature>
<name>A0A4Y8RQN3_9HYPH</name>
<proteinExistence type="inferred from homology"/>
<reference evidence="11 12" key="1">
    <citation type="submission" date="2019-03" db="EMBL/GenBank/DDBJ databases">
        <title>Jiella endophytica sp. nov., a novel endophytic bacterium isolated from root of Ficus microcarpa Linn. f.</title>
        <authorList>
            <person name="Tuo L."/>
        </authorList>
    </citation>
    <scope>NUCLEOTIDE SEQUENCE [LARGE SCALE GENOMIC DNA]</scope>
    <source>
        <strain evidence="11 12">CBS5Q-3</strain>
    </source>
</reference>
<keyword evidence="5 8" id="KW-0653">Protein transport</keyword>
<comment type="similarity">
    <text evidence="8">Belongs to the exbB/tolQ family.</text>
</comment>
<dbReference type="InterPro" id="IPR050790">
    <property type="entry name" value="ExbB/TolQ_transport"/>
</dbReference>
<evidence type="ECO:0000256" key="4">
    <source>
        <dbReference type="ARBA" id="ARBA00022692"/>
    </source>
</evidence>
<evidence type="ECO:0000313" key="11">
    <source>
        <dbReference type="EMBL" id="TFF25405.1"/>
    </source>
</evidence>
<evidence type="ECO:0000256" key="6">
    <source>
        <dbReference type="ARBA" id="ARBA00022989"/>
    </source>
</evidence>
<evidence type="ECO:0000256" key="5">
    <source>
        <dbReference type="ARBA" id="ARBA00022927"/>
    </source>
</evidence>
<dbReference type="EMBL" id="SOZD01000002">
    <property type="protein sequence ID" value="TFF25405.1"/>
    <property type="molecule type" value="Genomic_DNA"/>
</dbReference>
<keyword evidence="6 9" id="KW-1133">Transmembrane helix</keyword>
<comment type="caution">
    <text evidence="11">The sequence shown here is derived from an EMBL/GenBank/DDBJ whole genome shotgun (WGS) entry which is preliminary data.</text>
</comment>
<dbReference type="GO" id="GO:0005886">
    <property type="term" value="C:plasma membrane"/>
    <property type="evidence" value="ECO:0007669"/>
    <property type="project" value="UniProtKB-SubCell"/>
</dbReference>
<sequence>MWEFAASQLRSSAGPVLVVLLALSIAGLAVAIVKAMEFRAAGVGRARRDGSGGNGPLIEGSLRSKVQAAAIEALGSGRGGAEARERAAALAEEAAIDGLAGLSRHLAFLDAIVQAAPMLGLLGTVFGMIEVFFTMSGTQGAIDPALLSGGIFAALITTAAGLVVAIPFFFAAAFFDAALAAETRAIEGLILRTVHGAPLRRSEVTPRIRASDGTPDGATAGLLDQALARPR</sequence>
<dbReference type="RefSeq" id="WP_134761574.1">
    <property type="nucleotide sequence ID" value="NZ_SOZD01000002.1"/>
</dbReference>
<feature type="transmembrane region" description="Helical" evidence="9">
    <location>
        <begin position="149"/>
        <end position="175"/>
    </location>
</feature>
<dbReference type="PANTHER" id="PTHR30625">
    <property type="entry name" value="PROTEIN TOLQ"/>
    <property type="match status" value="1"/>
</dbReference>
<dbReference type="InterPro" id="IPR002898">
    <property type="entry name" value="MotA_ExbB_proton_chnl"/>
</dbReference>
<keyword evidence="4 9" id="KW-0812">Transmembrane</keyword>
<keyword evidence="3" id="KW-1003">Cell membrane</keyword>
<accession>A0A4Y8RQN3</accession>
<dbReference type="Proteomes" id="UP000298179">
    <property type="component" value="Unassembled WGS sequence"/>
</dbReference>
<evidence type="ECO:0000256" key="1">
    <source>
        <dbReference type="ARBA" id="ARBA00004651"/>
    </source>
</evidence>
<dbReference type="OrthoDB" id="4045at2"/>
<keyword evidence="7 9" id="KW-0472">Membrane</keyword>
<gene>
    <name evidence="11" type="ORF">E3C22_08600</name>
</gene>
<dbReference type="AlphaFoldDB" id="A0A4Y8RQN3"/>
<evidence type="ECO:0000256" key="7">
    <source>
        <dbReference type="ARBA" id="ARBA00023136"/>
    </source>
</evidence>
<evidence type="ECO:0000256" key="9">
    <source>
        <dbReference type="SAM" id="Phobius"/>
    </source>
</evidence>
<dbReference type="PANTHER" id="PTHR30625:SF15">
    <property type="entry name" value="BIOPOLYMER TRANSPORT PROTEIN EXBB"/>
    <property type="match status" value="1"/>
</dbReference>
<keyword evidence="12" id="KW-1185">Reference proteome</keyword>
<evidence type="ECO:0000256" key="8">
    <source>
        <dbReference type="RuleBase" id="RU004057"/>
    </source>
</evidence>
<feature type="domain" description="MotA/TolQ/ExbB proton channel" evidence="10">
    <location>
        <begin position="83"/>
        <end position="187"/>
    </location>
</feature>
<evidence type="ECO:0000256" key="2">
    <source>
        <dbReference type="ARBA" id="ARBA00022448"/>
    </source>
</evidence>
<dbReference type="GO" id="GO:0017038">
    <property type="term" value="P:protein import"/>
    <property type="evidence" value="ECO:0007669"/>
    <property type="project" value="TreeGrafter"/>
</dbReference>
<keyword evidence="2 8" id="KW-0813">Transport</keyword>
<organism evidence="11 12">
    <name type="scientific">Jiella endophytica</name>
    <dbReference type="NCBI Taxonomy" id="2558362"/>
    <lineage>
        <taxon>Bacteria</taxon>
        <taxon>Pseudomonadati</taxon>
        <taxon>Pseudomonadota</taxon>
        <taxon>Alphaproteobacteria</taxon>
        <taxon>Hyphomicrobiales</taxon>
        <taxon>Aurantimonadaceae</taxon>
        <taxon>Jiella</taxon>
    </lineage>
</organism>